<organism evidence="5">
    <name type="scientific">mine drainage metagenome</name>
    <dbReference type="NCBI Taxonomy" id="410659"/>
    <lineage>
        <taxon>unclassified sequences</taxon>
        <taxon>metagenomes</taxon>
        <taxon>ecological metagenomes</taxon>
    </lineage>
</organism>
<dbReference type="InterPro" id="IPR020547">
    <property type="entry name" value="ATP_synth_F1_esu_C"/>
</dbReference>
<name>T1BNS5_9ZZZZ</name>
<feature type="domain" description="ATP synthase epsilon subunit C-terminal" evidence="4">
    <location>
        <begin position="26"/>
        <end position="67"/>
    </location>
</feature>
<dbReference type="Gene3D" id="1.20.5.440">
    <property type="entry name" value="ATP synthase delta/epsilon subunit, C-terminal domain"/>
    <property type="match status" value="1"/>
</dbReference>
<dbReference type="EMBL" id="AUZX01004645">
    <property type="protein sequence ID" value="EQD70248.1"/>
    <property type="molecule type" value="Genomic_DNA"/>
</dbReference>
<dbReference type="Pfam" id="PF00401">
    <property type="entry name" value="ATP-synt_DE"/>
    <property type="match status" value="1"/>
</dbReference>
<comment type="caution">
    <text evidence="5">The sequence shown here is derived from an EMBL/GenBank/DDBJ whole genome shotgun (WGS) entry which is preliminary data.</text>
</comment>
<protein>
    <submittedName>
        <fullName evidence="5">F0F1 ATP synthase subunit epsilon</fullName>
    </submittedName>
</protein>
<sequence length="76" mass="8333">MVSGGFLEVRGTQVSVLARTAEQPGDVDVRRAQQAQERAQQRLENRSAEIDVERARLALQRANVRISGAEKDGTSV</sequence>
<gene>
    <name evidence="5" type="ORF">B1A_06391</name>
</gene>
<dbReference type="AlphaFoldDB" id="T1BNS5"/>
<evidence type="ECO:0000313" key="5">
    <source>
        <dbReference type="EMBL" id="EQD70248.1"/>
    </source>
</evidence>
<keyword evidence="1" id="KW-0139">CF(1)</keyword>
<dbReference type="GO" id="GO:0045259">
    <property type="term" value="C:proton-transporting ATP synthase complex"/>
    <property type="evidence" value="ECO:0007669"/>
    <property type="project" value="UniProtKB-KW"/>
</dbReference>
<evidence type="ECO:0000256" key="3">
    <source>
        <dbReference type="SAM" id="Coils"/>
    </source>
</evidence>
<keyword evidence="3" id="KW-0175">Coiled coil</keyword>
<proteinExistence type="predicted"/>
<keyword evidence="2" id="KW-0066">ATP synthesis</keyword>
<dbReference type="SUPFAM" id="SSF46604">
    <property type="entry name" value="Epsilon subunit of F1F0-ATP synthase C-terminal domain"/>
    <property type="match status" value="1"/>
</dbReference>
<reference evidence="5" key="1">
    <citation type="submission" date="2013-08" db="EMBL/GenBank/DDBJ databases">
        <authorList>
            <person name="Mendez C."/>
            <person name="Richter M."/>
            <person name="Ferrer M."/>
            <person name="Sanchez J."/>
        </authorList>
    </citation>
    <scope>NUCLEOTIDE SEQUENCE</scope>
</reference>
<dbReference type="GO" id="GO:0006754">
    <property type="term" value="P:ATP biosynthetic process"/>
    <property type="evidence" value="ECO:0007669"/>
    <property type="project" value="UniProtKB-KW"/>
</dbReference>
<evidence type="ECO:0000256" key="1">
    <source>
        <dbReference type="ARBA" id="ARBA00023196"/>
    </source>
</evidence>
<reference evidence="5" key="2">
    <citation type="journal article" date="2014" name="ISME J.">
        <title>Microbial stratification in low pH oxic and suboxic macroscopic growths along an acid mine drainage.</title>
        <authorList>
            <person name="Mendez-Garcia C."/>
            <person name="Mesa V."/>
            <person name="Sprenger R.R."/>
            <person name="Richter M."/>
            <person name="Diez M.S."/>
            <person name="Solano J."/>
            <person name="Bargiela R."/>
            <person name="Golyshina O.V."/>
            <person name="Manteca A."/>
            <person name="Ramos J.L."/>
            <person name="Gallego J.R."/>
            <person name="Llorente I."/>
            <person name="Martins Dos Santos V.A."/>
            <person name="Jensen O.N."/>
            <person name="Pelaez A.I."/>
            <person name="Sanchez J."/>
            <person name="Ferrer M."/>
        </authorList>
    </citation>
    <scope>NUCLEOTIDE SEQUENCE</scope>
</reference>
<evidence type="ECO:0000259" key="4">
    <source>
        <dbReference type="Pfam" id="PF00401"/>
    </source>
</evidence>
<evidence type="ECO:0000256" key="2">
    <source>
        <dbReference type="ARBA" id="ARBA00023310"/>
    </source>
</evidence>
<feature type="coiled-coil region" evidence="3">
    <location>
        <begin position="29"/>
        <end position="72"/>
    </location>
</feature>
<accession>T1BNS5</accession>
<dbReference type="InterPro" id="IPR036794">
    <property type="entry name" value="ATP_F1_dsu/esu_C_sf"/>
</dbReference>